<keyword evidence="1" id="KW-1133">Transmembrane helix</keyword>
<comment type="caution">
    <text evidence="2">The sequence shown here is derived from an EMBL/GenBank/DDBJ whole genome shotgun (WGS) entry which is preliminary data.</text>
</comment>
<accession>A0A6A2V5W9</accession>
<feature type="transmembrane region" description="Helical" evidence="1">
    <location>
        <begin position="42"/>
        <end position="67"/>
    </location>
</feature>
<protein>
    <submittedName>
        <fullName evidence="2">Uncharacterized protein</fullName>
    </submittedName>
</protein>
<reference evidence="2 3" key="1">
    <citation type="submission" date="2019-09" db="EMBL/GenBank/DDBJ databases">
        <title>Characterization of the phylogenetic diversity of two novel species belonging to the genus Bifidobacterium: Bifidobacterium cebidarum sp. nov. and Bifidobacterium leontopitheci sp. nov.</title>
        <authorList>
            <person name="Lugli G.A."/>
            <person name="Duranti S."/>
            <person name="Milani C."/>
            <person name="Turroni F."/>
            <person name="Ventura M."/>
        </authorList>
    </citation>
    <scope>NUCLEOTIDE SEQUENCE [LARGE SCALE GENOMIC DNA]</scope>
    <source>
        <strain evidence="2 3">DSM 100238</strain>
    </source>
</reference>
<keyword evidence="3" id="KW-1185">Reference proteome</keyword>
<dbReference type="RefSeq" id="WP_152356324.1">
    <property type="nucleotide sequence ID" value="NZ_JBHLXF010000001.1"/>
</dbReference>
<sequence>MKAVLLILLGVLIALGTLMESMFTLAFIGVCVRDLEHGEHDIGTSVVGAIICAFTTMLCVLVGWMWIDIAWPIVRAGLGL</sequence>
<evidence type="ECO:0000313" key="3">
    <source>
        <dbReference type="Proteomes" id="UP000440041"/>
    </source>
</evidence>
<gene>
    <name evidence="2" type="ORF">DSM100238_1815</name>
</gene>
<dbReference type="AlphaFoldDB" id="A0A6A2V5W9"/>
<proteinExistence type="predicted"/>
<dbReference type="EMBL" id="WBSO01000025">
    <property type="protein sequence ID" value="KAB8292071.1"/>
    <property type="molecule type" value="Genomic_DNA"/>
</dbReference>
<name>A0A6A2V5W9_9BIFI</name>
<organism evidence="2 3">
    <name type="scientific">Bifidobacterium apri</name>
    <dbReference type="NCBI Taxonomy" id="1769423"/>
    <lineage>
        <taxon>Bacteria</taxon>
        <taxon>Bacillati</taxon>
        <taxon>Actinomycetota</taxon>
        <taxon>Actinomycetes</taxon>
        <taxon>Bifidobacteriales</taxon>
        <taxon>Bifidobacteriaceae</taxon>
        <taxon>Bifidobacterium</taxon>
    </lineage>
</organism>
<keyword evidence="1" id="KW-0472">Membrane</keyword>
<dbReference type="Proteomes" id="UP000440041">
    <property type="component" value="Unassembled WGS sequence"/>
</dbReference>
<keyword evidence="1" id="KW-0812">Transmembrane</keyword>
<evidence type="ECO:0000313" key="2">
    <source>
        <dbReference type="EMBL" id="KAB8292071.1"/>
    </source>
</evidence>
<evidence type="ECO:0000256" key="1">
    <source>
        <dbReference type="SAM" id="Phobius"/>
    </source>
</evidence>